<dbReference type="AlphaFoldDB" id="A0A2T5GEL5"/>
<dbReference type="InterPro" id="IPR036259">
    <property type="entry name" value="MFS_trans_sf"/>
</dbReference>
<dbReference type="Pfam" id="PF00083">
    <property type="entry name" value="Sugar_tr"/>
    <property type="match status" value="1"/>
</dbReference>
<feature type="transmembrane region" description="Helical" evidence="7">
    <location>
        <begin position="245"/>
        <end position="264"/>
    </location>
</feature>
<proteinExistence type="predicted"/>
<evidence type="ECO:0000256" key="5">
    <source>
        <dbReference type="ARBA" id="ARBA00022989"/>
    </source>
</evidence>
<keyword evidence="6 7" id="KW-0472">Membrane</keyword>
<name>A0A2T5GEL5_HYDSH</name>
<evidence type="ECO:0000256" key="2">
    <source>
        <dbReference type="ARBA" id="ARBA00022448"/>
    </source>
</evidence>
<dbReference type="PROSITE" id="PS50850">
    <property type="entry name" value="MFS"/>
    <property type="match status" value="1"/>
</dbReference>
<feature type="domain" description="Major facilitator superfamily (MFS) profile" evidence="8">
    <location>
        <begin position="17"/>
        <end position="425"/>
    </location>
</feature>
<dbReference type="GO" id="GO:0005886">
    <property type="term" value="C:plasma membrane"/>
    <property type="evidence" value="ECO:0007669"/>
    <property type="project" value="UniProtKB-SubCell"/>
</dbReference>
<dbReference type="PANTHER" id="PTHR43045:SF1">
    <property type="entry name" value="SHIKIMATE TRANSPORTER"/>
    <property type="match status" value="1"/>
</dbReference>
<evidence type="ECO:0000256" key="4">
    <source>
        <dbReference type="ARBA" id="ARBA00022692"/>
    </source>
</evidence>
<feature type="transmembrane region" description="Helical" evidence="7">
    <location>
        <begin position="358"/>
        <end position="377"/>
    </location>
</feature>
<dbReference type="Proteomes" id="UP000244180">
    <property type="component" value="Unassembled WGS sequence"/>
</dbReference>
<dbReference type="SUPFAM" id="SSF103473">
    <property type="entry name" value="MFS general substrate transporter"/>
    <property type="match status" value="1"/>
</dbReference>
<evidence type="ECO:0000313" key="9">
    <source>
        <dbReference type="EMBL" id="PTQ54621.1"/>
    </source>
</evidence>
<organism evidence="9 10">
    <name type="scientific">Hydrogenibacillus schlegelii</name>
    <name type="common">Bacillus schlegelii</name>
    <dbReference type="NCBI Taxonomy" id="1484"/>
    <lineage>
        <taxon>Bacteria</taxon>
        <taxon>Bacillati</taxon>
        <taxon>Bacillota</taxon>
        <taxon>Bacilli</taxon>
        <taxon>Bacillales</taxon>
        <taxon>Bacillales Family X. Incertae Sedis</taxon>
        <taxon>Hydrogenibacillus</taxon>
    </lineage>
</organism>
<feature type="transmembrane region" description="Helical" evidence="7">
    <location>
        <begin position="334"/>
        <end position="351"/>
    </location>
</feature>
<feature type="transmembrane region" description="Helical" evidence="7">
    <location>
        <begin position="187"/>
        <end position="206"/>
    </location>
</feature>
<protein>
    <submittedName>
        <fullName evidence="9">Major facilitator family transporter</fullName>
    </submittedName>
</protein>
<keyword evidence="4 7" id="KW-0812">Transmembrane</keyword>
<feature type="transmembrane region" description="Helical" evidence="7">
    <location>
        <begin position="151"/>
        <end position="175"/>
    </location>
</feature>
<feature type="transmembrane region" description="Helical" evidence="7">
    <location>
        <begin position="397"/>
        <end position="420"/>
    </location>
</feature>
<dbReference type="InterPro" id="IPR020846">
    <property type="entry name" value="MFS_dom"/>
</dbReference>
<dbReference type="RefSeq" id="WP_272999616.1">
    <property type="nucleotide sequence ID" value="NZ_PEBV01000003.1"/>
</dbReference>
<evidence type="ECO:0000256" key="7">
    <source>
        <dbReference type="SAM" id="Phobius"/>
    </source>
</evidence>
<dbReference type="PANTHER" id="PTHR43045">
    <property type="entry name" value="SHIKIMATE TRANSPORTER"/>
    <property type="match status" value="1"/>
</dbReference>
<keyword evidence="5 7" id="KW-1133">Transmembrane helix</keyword>
<keyword evidence="2" id="KW-0813">Transport</keyword>
<feature type="transmembrane region" description="Helical" evidence="7">
    <location>
        <begin position="116"/>
        <end position="139"/>
    </location>
</feature>
<evidence type="ECO:0000259" key="8">
    <source>
        <dbReference type="PROSITE" id="PS50850"/>
    </source>
</evidence>
<dbReference type="Pfam" id="PF07690">
    <property type="entry name" value="MFS_1"/>
    <property type="match status" value="1"/>
</dbReference>
<evidence type="ECO:0000313" key="10">
    <source>
        <dbReference type="Proteomes" id="UP000244180"/>
    </source>
</evidence>
<dbReference type="EMBL" id="PEBV01000003">
    <property type="protein sequence ID" value="PTQ54621.1"/>
    <property type="molecule type" value="Genomic_DNA"/>
</dbReference>
<keyword evidence="3" id="KW-1003">Cell membrane</keyword>
<evidence type="ECO:0000256" key="3">
    <source>
        <dbReference type="ARBA" id="ARBA00022475"/>
    </source>
</evidence>
<comment type="caution">
    <text evidence="9">The sequence shown here is derived from an EMBL/GenBank/DDBJ whole genome shotgun (WGS) entry which is preliminary data.</text>
</comment>
<reference evidence="9 10" key="1">
    <citation type="submission" date="2017-08" db="EMBL/GenBank/DDBJ databases">
        <title>Burning lignite coal seam in the remote Altai Mountains harbors a hydrogen-driven thermophilic microbial community.</title>
        <authorList>
            <person name="Kadnikov V.V."/>
            <person name="Mardanov A.V."/>
            <person name="Ivasenko D."/>
            <person name="Beletsky A.V."/>
            <person name="Karnachuk O.V."/>
            <person name="Ravin N.V."/>
        </authorList>
    </citation>
    <scope>NUCLEOTIDE SEQUENCE [LARGE SCALE GENOMIC DNA]</scope>
    <source>
        <strain evidence="9">AL33</strain>
    </source>
</reference>
<gene>
    <name evidence="9" type="ORF">HSCHL_0200</name>
</gene>
<feature type="transmembrane region" description="Helical" evidence="7">
    <location>
        <begin position="53"/>
        <end position="77"/>
    </location>
</feature>
<evidence type="ECO:0000256" key="6">
    <source>
        <dbReference type="ARBA" id="ARBA00023136"/>
    </source>
</evidence>
<feature type="transmembrane region" description="Helical" evidence="7">
    <location>
        <begin position="310"/>
        <end position="328"/>
    </location>
</feature>
<comment type="subcellular location">
    <subcellularLocation>
        <location evidence="1">Cell membrane</location>
        <topology evidence="1">Multi-pass membrane protein</topology>
    </subcellularLocation>
</comment>
<sequence>MNGAKASSPPSRLSPAIATGVMTGTILEWYDLFLFAIGGAYVGKAFFPSDDPLAALLAVYVTYAITFAIRPIGAILFGYIGDRRGRREALFWTLFLAGISTSLIGLIPSYARWGVWAPIAVVFLRLLMGLAVGGEWGAATSYIYDATKRKVVAQIVVQSGVPGGIILAAVVLLGIESLLGKGPMEAWGWRIAFLLSIVLVGIGLMFRIRFPEAFEYEAAKEAAKKEAGELPDPLKTVIVRHPLKTLAGILLTGAVGAGFIYSWTTLPATAMAKGVISTDAYIKIVLLYGVVELIGVILGGLLSEAFSNRTFVYVGLFGLTLTGLSAVIALSSPWFLVLAVALGGLSHGLVYTAQASYLAGLFPTLARTTGISFSYQMGNGLVTGTTPMITTSLVKAYGFAAGGIYVALLLVLAAAVVTSISKRPSTGA</sequence>
<feature type="transmembrane region" description="Helical" evidence="7">
    <location>
        <begin position="89"/>
        <end position="110"/>
    </location>
</feature>
<accession>A0A2T5GEL5</accession>
<feature type="transmembrane region" description="Helical" evidence="7">
    <location>
        <begin position="284"/>
        <end position="303"/>
    </location>
</feature>
<dbReference type="InterPro" id="IPR005828">
    <property type="entry name" value="MFS_sugar_transport-like"/>
</dbReference>
<dbReference type="GO" id="GO:0022857">
    <property type="term" value="F:transmembrane transporter activity"/>
    <property type="evidence" value="ECO:0007669"/>
    <property type="project" value="InterPro"/>
</dbReference>
<dbReference type="InterPro" id="IPR011701">
    <property type="entry name" value="MFS"/>
</dbReference>
<dbReference type="Gene3D" id="1.20.1250.20">
    <property type="entry name" value="MFS general substrate transporter like domains"/>
    <property type="match status" value="2"/>
</dbReference>
<evidence type="ECO:0000256" key="1">
    <source>
        <dbReference type="ARBA" id="ARBA00004651"/>
    </source>
</evidence>